<dbReference type="AlphaFoldDB" id="B8A332"/>
<evidence type="ECO:0000313" key="3">
    <source>
        <dbReference type="EMBL" id="ACL54581.1"/>
    </source>
</evidence>
<feature type="region of interest" description="Disordered" evidence="1">
    <location>
        <begin position="106"/>
        <end position="161"/>
    </location>
</feature>
<organism evidence="3">
    <name type="scientific">Zea mays</name>
    <name type="common">Maize</name>
    <dbReference type="NCBI Taxonomy" id="4577"/>
    <lineage>
        <taxon>Eukaryota</taxon>
        <taxon>Viridiplantae</taxon>
        <taxon>Streptophyta</taxon>
        <taxon>Embryophyta</taxon>
        <taxon>Tracheophyta</taxon>
        <taxon>Spermatophyta</taxon>
        <taxon>Magnoliopsida</taxon>
        <taxon>Liliopsida</taxon>
        <taxon>Poales</taxon>
        <taxon>Poaceae</taxon>
        <taxon>PACMAD clade</taxon>
        <taxon>Panicoideae</taxon>
        <taxon>Andropogonodae</taxon>
        <taxon>Andropogoneae</taxon>
        <taxon>Tripsacinae</taxon>
        <taxon>Zea</taxon>
    </lineage>
</organism>
<dbReference type="EMBL" id="BT055974">
    <property type="protein sequence ID" value="ACL54581.1"/>
    <property type="molecule type" value="mRNA"/>
</dbReference>
<sequence length="161" mass="16972">MKPLVARLLLCYSLLCLAPAAAPLRLQHDHVRGHGHGHAHPPPYARNATAYGVSAALCPGCGAWADALEFLYYHNLVRLASLEPPLAWSPRLASYAGWWAPTTRTPTTRARQAGSARTTPRSCGDAPPPSAAPGWRATAAGCSSPATTTRPATSSARGRTN</sequence>
<evidence type="ECO:0000256" key="2">
    <source>
        <dbReference type="SAM" id="SignalP"/>
    </source>
</evidence>
<protein>
    <submittedName>
        <fullName evidence="3">Uncharacterized protein</fullName>
    </submittedName>
</protein>
<proteinExistence type="evidence at transcript level"/>
<keyword evidence="2" id="KW-0732">Signal</keyword>
<dbReference type="SUPFAM" id="SSF55797">
    <property type="entry name" value="PR-1-like"/>
    <property type="match status" value="1"/>
</dbReference>
<reference evidence="3" key="1">
    <citation type="journal article" date="2009" name="PLoS Genet.">
        <title>Sequencing, mapping, and analysis of 27,455 maize full-length cDNAs.</title>
        <authorList>
            <person name="Soderlund C."/>
            <person name="Descour A."/>
            <person name="Kudrna D."/>
            <person name="Bomhoff M."/>
            <person name="Boyd L."/>
            <person name="Currie J."/>
            <person name="Angelova A."/>
            <person name="Collura K."/>
            <person name="Wissotski M."/>
            <person name="Ashley E."/>
            <person name="Morrow D."/>
            <person name="Fernandes J."/>
            <person name="Walbot V."/>
            <person name="Yu Y."/>
        </authorList>
    </citation>
    <scope>NUCLEOTIDE SEQUENCE</scope>
    <source>
        <strain evidence="3">B73</strain>
    </source>
</reference>
<dbReference type="ExpressionAtlas" id="B8A332">
    <property type="expression patterns" value="baseline and differential"/>
</dbReference>
<feature type="chain" id="PRO_5009949333" evidence="2">
    <location>
        <begin position="24"/>
        <end position="161"/>
    </location>
</feature>
<dbReference type="HOGENOM" id="CLU_1646192_0_0_1"/>
<feature type="compositionally biased region" description="Low complexity" evidence="1">
    <location>
        <begin position="143"/>
        <end position="161"/>
    </location>
</feature>
<evidence type="ECO:0000256" key="1">
    <source>
        <dbReference type="SAM" id="MobiDB-lite"/>
    </source>
</evidence>
<dbReference type="InterPro" id="IPR035940">
    <property type="entry name" value="CAP_sf"/>
</dbReference>
<accession>B8A332</accession>
<name>B8A332_MAIZE</name>
<feature type="signal peptide" evidence="2">
    <location>
        <begin position="1"/>
        <end position="23"/>
    </location>
</feature>